<sequence length="942" mass="107951">MNAQKRSSKSSHVLPGPTFRGVVTKRTKRAIRDEIKAAAKFNKRLDAAQRRRRKAYEERKRKRQEQSEFGVGDDGWVDLPEEYTPLQRKTMTELLNEYRTNLQPTEVVQIFKQSNRGITEKLNRDARRSSRQKYHSKIKDEYKKHSSQQPIPPVGSNGILLIDFDEMRYEAIQGTKATPTILHLIRRGYWSHTCHRPGVAFSIRMIAAYHCQVVSGVTSAESFVRGFGVRLKEKYLVNQLPKLTQPFRDAYNHWVSIDQECKLDFEKSVFCSEQGFGDPANLCPACFAPDMSEAEPLGYLSVDGNFQLKRRIRASDGEEEAPTSMRLFNCTASALGYTLGRPSDSCARNFNAMKETIDRRVFDERGILGAVCRHGHVIRFRNLYTTGEPANEIAWLLKGIQEHNPGVKRLALTYDVACAMDKALKTFASNEGMTLHTAVNRFHLHAHEYSCQVVYNPMLQPTVFGMTDGESIETAWSSNSHLVRLTRTAGRNARMQLLQSHAVHHAAQAKLRQGTRLYARYLDMSQKLIQLRHRLQLTGYREDTITAALAAEKAYFLSKPGSESQEYLELFENIQAIADIEAKWDTLRQRFHDGETIGLTDMRDFVENENLRMTLIEKRRNLIDKFRVRQADWEPNGVEYLKYLRFKCGRKLREQRQKIEKVLVEGLLKNREIHQRSTSVGTKKSKAIVAKLVQNFPALEKAVTKYNAILDDPEFDSLELKPPRIDIDIIKDARYDDELTGFKSLRHVWGLFREIGEPIGDIPEWISSERLRDAMVSFVAIQAVNGELKILKREMGRIISYAKARVETMMDCERDQSSATFLRCFFFEYQVLRNAVSGSERIIPITREIPVLLQRAHEYLARLLSARSSHEDEDVSVDDEMPMTTGSNAESLGSSELEDPYNDDLPSYGIGSDEEEDLSETEIAETIDVVDDELEETESDKQ</sequence>
<proteinExistence type="predicted"/>
<dbReference type="Proteomes" id="UP001433508">
    <property type="component" value="Unassembled WGS sequence"/>
</dbReference>
<gene>
    <name evidence="1" type="ORF">V1525DRAFT_386013</name>
</gene>
<name>A0ACC3T8W4_LIPKO</name>
<reference evidence="2" key="1">
    <citation type="journal article" date="2024" name="Front. Bioeng. Biotechnol.">
        <title>Genome-scale model development and genomic sequencing of the oleaginous clade Lipomyces.</title>
        <authorList>
            <person name="Czajka J.J."/>
            <person name="Han Y."/>
            <person name="Kim J."/>
            <person name="Mondo S.J."/>
            <person name="Hofstad B.A."/>
            <person name="Robles A."/>
            <person name="Haridas S."/>
            <person name="Riley R."/>
            <person name="LaButti K."/>
            <person name="Pangilinan J."/>
            <person name="Andreopoulos W."/>
            <person name="Lipzen A."/>
            <person name="Yan J."/>
            <person name="Wang M."/>
            <person name="Ng V."/>
            <person name="Grigoriev I.V."/>
            <person name="Spatafora J.W."/>
            <person name="Magnuson J.K."/>
            <person name="Baker S.E."/>
            <person name="Pomraning K.R."/>
        </authorList>
    </citation>
    <scope>NUCLEOTIDE SEQUENCE [LARGE SCALE GENOMIC DNA]</scope>
    <source>
        <strain evidence="2">CBS 7786</strain>
    </source>
</reference>
<protein>
    <submittedName>
        <fullName evidence="1">Uncharacterized protein</fullName>
    </submittedName>
</protein>
<comment type="caution">
    <text evidence="1">The sequence shown here is derived from an EMBL/GenBank/DDBJ whole genome shotgun (WGS) entry which is preliminary data.</text>
</comment>
<evidence type="ECO:0000313" key="2">
    <source>
        <dbReference type="Proteomes" id="UP001433508"/>
    </source>
</evidence>
<keyword evidence="2" id="KW-1185">Reference proteome</keyword>
<organism evidence="1 2">
    <name type="scientific">Lipomyces kononenkoae</name>
    <name type="common">Yeast</name>
    <dbReference type="NCBI Taxonomy" id="34357"/>
    <lineage>
        <taxon>Eukaryota</taxon>
        <taxon>Fungi</taxon>
        <taxon>Dikarya</taxon>
        <taxon>Ascomycota</taxon>
        <taxon>Saccharomycotina</taxon>
        <taxon>Lipomycetes</taxon>
        <taxon>Lipomycetales</taxon>
        <taxon>Lipomycetaceae</taxon>
        <taxon>Lipomyces</taxon>
    </lineage>
</organism>
<accession>A0ACC3T8W4</accession>
<evidence type="ECO:0000313" key="1">
    <source>
        <dbReference type="EMBL" id="KAK9240005.1"/>
    </source>
</evidence>
<dbReference type="EMBL" id="MU971342">
    <property type="protein sequence ID" value="KAK9240005.1"/>
    <property type="molecule type" value="Genomic_DNA"/>
</dbReference>